<keyword evidence="5 10" id="KW-0808">Transferase</keyword>
<dbReference type="FunFam" id="1.10.10.10:FF:000214">
    <property type="entry name" value="Methylated-DNA--protein-cysteine methyltransferase"/>
    <property type="match status" value="1"/>
</dbReference>
<dbReference type="GO" id="GO:0006281">
    <property type="term" value="P:DNA repair"/>
    <property type="evidence" value="ECO:0007669"/>
    <property type="project" value="UniProtKB-KW"/>
</dbReference>
<dbReference type="CDD" id="cd06445">
    <property type="entry name" value="ATase"/>
    <property type="match status" value="1"/>
</dbReference>
<reference evidence="11" key="1">
    <citation type="submission" date="2016-10" db="EMBL/GenBank/DDBJ databases">
        <authorList>
            <person name="Varghese N."/>
            <person name="Submissions S."/>
        </authorList>
    </citation>
    <scope>NUCLEOTIDE SEQUENCE [LARGE SCALE GENOMIC DNA]</scope>
    <source>
        <strain evidence="11">ATCC 35263</strain>
    </source>
</reference>
<dbReference type="InterPro" id="IPR014048">
    <property type="entry name" value="MethylDNA_cys_MeTrfase_DNA-bd"/>
</dbReference>
<accession>A0A1H6FK99</accession>
<dbReference type="STRING" id="29539.SAMN02745716_0457"/>
<dbReference type="GO" id="GO:0003908">
    <property type="term" value="F:methylated-DNA-[protein]-cysteine S-methyltransferase activity"/>
    <property type="evidence" value="ECO:0007669"/>
    <property type="project" value="UniProtKB-EC"/>
</dbReference>
<evidence type="ECO:0000313" key="11">
    <source>
        <dbReference type="Proteomes" id="UP000222056"/>
    </source>
</evidence>
<sequence length="186" mass="19529">MRERWCAIATVLGTVLVCGTPDGVRRVILPAPDSSQPPSELPGLRDTSGRAFASEVGPVIAALARGDTVARHELPTIAWGAVHGFTRAVLEYVSTIPRGAVRTYGEVASALGRPGAARAVGQALRANPVPLLVPCHRVVAADGSLGGFSAGGRRQKERLLEAEGALRRDLSGPTKDAMRALVRRAR</sequence>
<dbReference type="InterPro" id="IPR036217">
    <property type="entry name" value="MethylDNA_cys_MeTrfase_DNAb"/>
</dbReference>
<dbReference type="InterPro" id="IPR036388">
    <property type="entry name" value="WH-like_DNA-bd_sf"/>
</dbReference>
<dbReference type="SUPFAM" id="SSF46767">
    <property type="entry name" value="Methylated DNA-protein cysteine methyltransferase, C-terminal domain"/>
    <property type="match status" value="1"/>
</dbReference>
<keyword evidence="4 10" id="KW-0489">Methyltransferase</keyword>
<evidence type="ECO:0000256" key="4">
    <source>
        <dbReference type="ARBA" id="ARBA00022603"/>
    </source>
</evidence>
<evidence type="ECO:0000256" key="6">
    <source>
        <dbReference type="ARBA" id="ARBA00022763"/>
    </source>
</evidence>
<dbReference type="InterPro" id="IPR001497">
    <property type="entry name" value="MethylDNA_cys_MeTrfase_AS"/>
</dbReference>
<keyword evidence="6" id="KW-0227">DNA damage</keyword>
<evidence type="ECO:0000256" key="8">
    <source>
        <dbReference type="ARBA" id="ARBA00049348"/>
    </source>
</evidence>
<evidence type="ECO:0000256" key="2">
    <source>
        <dbReference type="ARBA" id="ARBA00008711"/>
    </source>
</evidence>
<evidence type="ECO:0000256" key="1">
    <source>
        <dbReference type="ARBA" id="ARBA00001286"/>
    </source>
</evidence>
<dbReference type="EC" id="2.1.1.63" evidence="3"/>
<organism evidence="10 11">
    <name type="scientific">Thermoleophilum album</name>
    <dbReference type="NCBI Taxonomy" id="29539"/>
    <lineage>
        <taxon>Bacteria</taxon>
        <taxon>Bacillati</taxon>
        <taxon>Actinomycetota</taxon>
        <taxon>Thermoleophilia</taxon>
        <taxon>Thermoleophilales</taxon>
        <taxon>Thermoleophilaceae</taxon>
        <taxon>Thermoleophilum</taxon>
    </lineage>
</organism>
<feature type="domain" description="Methylated-DNA-[protein]-cysteine S-methyltransferase DNA binding" evidence="9">
    <location>
        <begin position="85"/>
        <end position="165"/>
    </location>
</feature>
<evidence type="ECO:0000256" key="5">
    <source>
        <dbReference type="ARBA" id="ARBA00022679"/>
    </source>
</evidence>
<dbReference type="PANTHER" id="PTHR10815">
    <property type="entry name" value="METHYLATED-DNA--PROTEIN-CYSTEINE METHYLTRANSFERASE"/>
    <property type="match status" value="1"/>
</dbReference>
<comment type="similarity">
    <text evidence="2">Belongs to the MGMT family.</text>
</comment>
<evidence type="ECO:0000256" key="3">
    <source>
        <dbReference type="ARBA" id="ARBA00011918"/>
    </source>
</evidence>
<dbReference type="GO" id="GO:0032259">
    <property type="term" value="P:methylation"/>
    <property type="evidence" value="ECO:0007669"/>
    <property type="project" value="UniProtKB-KW"/>
</dbReference>
<dbReference type="Gene3D" id="1.10.10.10">
    <property type="entry name" value="Winged helix-like DNA-binding domain superfamily/Winged helix DNA-binding domain"/>
    <property type="match status" value="1"/>
</dbReference>
<comment type="catalytic activity">
    <reaction evidence="8">
        <text>a 6-O-methyl-2'-deoxyguanosine in DNA + L-cysteinyl-[protein] = S-methyl-L-cysteinyl-[protein] + a 2'-deoxyguanosine in DNA</text>
        <dbReference type="Rhea" id="RHEA:24000"/>
        <dbReference type="Rhea" id="RHEA-COMP:10131"/>
        <dbReference type="Rhea" id="RHEA-COMP:10132"/>
        <dbReference type="Rhea" id="RHEA-COMP:11367"/>
        <dbReference type="Rhea" id="RHEA-COMP:11368"/>
        <dbReference type="ChEBI" id="CHEBI:29950"/>
        <dbReference type="ChEBI" id="CHEBI:82612"/>
        <dbReference type="ChEBI" id="CHEBI:85445"/>
        <dbReference type="ChEBI" id="CHEBI:85448"/>
        <dbReference type="EC" id="2.1.1.63"/>
    </reaction>
</comment>
<comment type="catalytic activity">
    <reaction evidence="1">
        <text>a 4-O-methyl-thymidine in DNA + L-cysteinyl-[protein] = a thymidine in DNA + S-methyl-L-cysteinyl-[protein]</text>
        <dbReference type="Rhea" id="RHEA:53428"/>
        <dbReference type="Rhea" id="RHEA-COMP:10131"/>
        <dbReference type="Rhea" id="RHEA-COMP:10132"/>
        <dbReference type="Rhea" id="RHEA-COMP:13555"/>
        <dbReference type="Rhea" id="RHEA-COMP:13556"/>
        <dbReference type="ChEBI" id="CHEBI:29950"/>
        <dbReference type="ChEBI" id="CHEBI:82612"/>
        <dbReference type="ChEBI" id="CHEBI:137386"/>
        <dbReference type="ChEBI" id="CHEBI:137387"/>
        <dbReference type="EC" id="2.1.1.63"/>
    </reaction>
</comment>
<dbReference type="PANTHER" id="PTHR10815:SF13">
    <property type="entry name" value="METHYLATED-DNA--PROTEIN-CYSTEINE METHYLTRANSFERASE"/>
    <property type="match status" value="1"/>
</dbReference>
<dbReference type="NCBIfam" id="TIGR00589">
    <property type="entry name" value="ogt"/>
    <property type="match status" value="1"/>
</dbReference>
<dbReference type="AlphaFoldDB" id="A0A1H6FK99"/>
<protein>
    <recommendedName>
        <fullName evidence="3">methylated-DNA--[protein]-cysteine S-methyltransferase</fullName>
        <ecNumber evidence="3">2.1.1.63</ecNumber>
    </recommendedName>
</protein>
<dbReference type="PROSITE" id="PS00374">
    <property type="entry name" value="MGMT"/>
    <property type="match status" value="1"/>
</dbReference>
<dbReference type="Proteomes" id="UP000222056">
    <property type="component" value="Unassembled WGS sequence"/>
</dbReference>
<name>A0A1H6FK99_THEAL</name>
<dbReference type="Pfam" id="PF01035">
    <property type="entry name" value="DNA_binding_1"/>
    <property type="match status" value="1"/>
</dbReference>
<keyword evidence="7" id="KW-0234">DNA repair</keyword>
<evidence type="ECO:0000256" key="7">
    <source>
        <dbReference type="ARBA" id="ARBA00023204"/>
    </source>
</evidence>
<dbReference type="EMBL" id="FNWJ01000001">
    <property type="protein sequence ID" value="SEH10588.1"/>
    <property type="molecule type" value="Genomic_DNA"/>
</dbReference>
<gene>
    <name evidence="10" type="ORF">SAMN02745716_0457</name>
</gene>
<evidence type="ECO:0000259" key="9">
    <source>
        <dbReference type="Pfam" id="PF01035"/>
    </source>
</evidence>
<proteinExistence type="inferred from homology"/>
<evidence type="ECO:0000313" key="10">
    <source>
        <dbReference type="EMBL" id="SEH10588.1"/>
    </source>
</evidence>
<keyword evidence="11" id="KW-1185">Reference proteome</keyword>